<protein>
    <submittedName>
        <fullName evidence="3">Bifunctional oligoribonuclease and PAP phosphatase NrnA</fullName>
        <ecNumber evidence="3">3.1.-.-</ecNumber>
    </submittedName>
</protein>
<dbReference type="PANTHER" id="PTHR47618">
    <property type="entry name" value="BIFUNCTIONAL OLIGORIBONUCLEASE AND PAP PHOSPHATASE NRNA"/>
    <property type="match status" value="1"/>
</dbReference>
<evidence type="ECO:0000313" key="3">
    <source>
        <dbReference type="EMBL" id="AMY11556.1"/>
    </source>
</evidence>
<dbReference type="Gene3D" id="3.90.1640.10">
    <property type="entry name" value="inorganic pyrophosphatase (n-terminal core)"/>
    <property type="match status" value="1"/>
</dbReference>
<reference evidence="3 4" key="1">
    <citation type="journal article" date="2016" name="Genome Announc.">
        <title>First Complete Genome Sequence of a Subdivision 6 Acidobacterium Strain.</title>
        <authorList>
            <person name="Huang S."/>
            <person name="Vieira S."/>
            <person name="Bunk B."/>
            <person name="Riedel T."/>
            <person name="Sproer C."/>
            <person name="Overmann J."/>
        </authorList>
    </citation>
    <scope>NUCLEOTIDE SEQUENCE [LARGE SCALE GENOMIC DNA]</scope>
    <source>
        <strain evidence="4">DSM 100886 HEG_-6_39</strain>
    </source>
</reference>
<dbReference type="InterPro" id="IPR051319">
    <property type="entry name" value="Oligoribo/pAp-PDE_c-di-AMP_PDE"/>
</dbReference>
<accession>A0A143PT93</accession>
<dbReference type="AlphaFoldDB" id="A0A143PT93"/>
<organism evidence="3 4">
    <name type="scientific">Luteitalea pratensis</name>
    <dbReference type="NCBI Taxonomy" id="1855912"/>
    <lineage>
        <taxon>Bacteria</taxon>
        <taxon>Pseudomonadati</taxon>
        <taxon>Acidobacteriota</taxon>
        <taxon>Vicinamibacteria</taxon>
        <taxon>Vicinamibacterales</taxon>
        <taxon>Vicinamibacteraceae</taxon>
        <taxon>Luteitalea</taxon>
    </lineage>
</organism>
<dbReference type="Pfam" id="PF01368">
    <property type="entry name" value="DHH"/>
    <property type="match status" value="1"/>
</dbReference>
<name>A0A143PT93_LUTPR</name>
<dbReference type="STRING" id="1855912.LuPra_04807"/>
<proteinExistence type="predicted"/>
<keyword evidence="4" id="KW-1185">Reference proteome</keyword>
<dbReference type="PANTHER" id="PTHR47618:SF1">
    <property type="entry name" value="BIFUNCTIONAL OLIGORIBONUCLEASE AND PAP PHOSPHATASE NRNA"/>
    <property type="match status" value="1"/>
</dbReference>
<evidence type="ECO:0000259" key="1">
    <source>
        <dbReference type="Pfam" id="PF01368"/>
    </source>
</evidence>
<dbReference type="InterPro" id="IPR038763">
    <property type="entry name" value="DHH_sf"/>
</dbReference>
<feature type="domain" description="DDH" evidence="1">
    <location>
        <begin position="25"/>
        <end position="162"/>
    </location>
</feature>
<dbReference type="EC" id="3.1.-.-" evidence="3"/>
<dbReference type="GO" id="GO:0016787">
    <property type="term" value="F:hydrolase activity"/>
    <property type="evidence" value="ECO:0007669"/>
    <property type="project" value="UniProtKB-KW"/>
</dbReference>
<dbReference type="Gene3D" id="3.10.310.30">
    <property type="match status" value="1"/>
</dbReference>
<reference evidence="4" key="2">
    <citation type="submission" date="2016-04" db="EMBL/GenBank/DDBJ databases">
        <title>First Complete Genome Sequence of a Subdivision 6 Acidobacterium.</title>
        <authorList>
            <person name="Huang S."/>
            <person name="Vieira S."/>
            <person name="Bunk B."/>
            <person name="Riedel T."/>
            <person name="Sproeer C."/>
            <person name="Overmann J."/>
        </authorList>
    </citation>
    <scope>NUCLEOTIDE SEQUENCE [LARGE SCALE GENOMIC DNA]</scope>
    <source>
        <strain evidence="4">DSM 100886 HEG_-6_39</strain>
    </source>
</reference>
<dbReference type="Pfam" id="PF02272">
    <property type="entry name" value="DHHA1"/>
    <property type="match status" value="1"/>
</dbReference>
<dbReference type="EMBL" id="CP015136">
    <property type="protein sequence ID" value="AMY11556.1"/>
    <property type="molecule type" value="Genomic_DNA"/>
</dbReference>
<dbReference type="SUPFAM" id="SSF64182">
    <property type="entry name" value="DHH phosphoesterases"/>
    <property type="match status" value="1"/>
</dbReference>
<dbReference type="InterPro" id="IPR003156">
    <property type="entry name" value="DHHA1_dom"/>
</dbReference>
<evidence type="ECO:0000313" key="4">
    <source>
        <dbReference type="Proteomes" id="UP000076079"/>
    </source>
</evidence>
<sequence length="326" mass="34327">MTTLSETSAAVPRALIDALRADGPVILCGHARPDGDSIGSVMSMAAALRLRGRQVRTVSSDPAPAAFLAFPRMDTLEIVPEVDASGTTVIVMESGALTRTGITGLERATTIVNIDHHLGNTGYGTVNWFDEGAAACVELVADAIDAIGIAWTSEIATYLYLGLSTDTGSFRHSHITARSFELARRCVLAGADPVHVGQTAYDSFSLGRVRLIGQLLHDMQLDAGGRLAVLTLTPDVHARAGSSPDETEGLINLPFTALDVRAVCMLRSDEAGVTRVSLRSKGAIDVRAVAQRFGGGGHVNASGFTSTDPIETVRTALLPLLRDALR</sequence>
<dbReference type="KEGG" id="abac:LuPra_04807"/>
<dbReference type="InterPro" id="IPR001667">
    <property type="entry name" value="DDH_dom"/>
</dbReference>
<keyword evidence="3" id="KW-0378">Hydrolase</keyword>
<feature type="domain" description="DHHA1" evidence="2">
    <location>
        <begin position="239"/>
        <end position="312"/>
    </location>
</feature>
<gene>
    <name evidence="3" type="primary">nrnA</name>
    <name evidence="3" type="ORF">LuPra_04807</name>
</gene>
<dbReference type="RefSeq" id="WP_110173097.1">
    <property type="nucleotide sequence ID" value="NZ_CP015136.1"/>
</dbReference>
<evidence type="ECO:0000259" key="2">
    <source>
        <dbReference type="Pfam" id="PF02272"/>
    </source>
</evidence>
<dbReference type="OrthoDB" id="9803668at2"/>
<dbReference type="GO" id="GO:0003676">
    <property type="term" value="F:nucleic acid binding"/>
    <property type="evidence" value="ECO:0007669"/>
    <property type="project" value="InterPro"/>
</dbReference>
<dbReference type="Proteomes" id="UP000076079">
    <property type="component" value="Chromosome"/>
</dbReference>